<evidence type="ECO:0000256" key="3">
    <source>
        <dbReference type="ARBA" id="ARBA00022676"/>
    </source>
</evidence>
<evidence type="ECO:0000256" key="1">
    <source>
        <dbReference type="ARBA" id="ARBA00004651"/>
    </source>
</evidence>
<evidence type="ECO:0000256" key="4">
    <source>
        <dbReference type="ARBA" id="ARBA00022679"/>
    </source>
</evidence>
<dbReference type="GO" id="GO:0005886">
    <property type="term" value="C:plasma membrane"/>
    <property type="evidence" value="ECO:0007669"/>
    <property type="project" value="UniProtKB-SubCell"/>
</dbReference>
<feature type="transmembrane region" description="Helical" evidence="8">
    <location>
        <begin position="421"/>
        <end position="439"/>
    </location>
</feature>
<dbReference type="GO" id="GO:0009103">
    <property type="term" value="P:lipopolysaccharide biosynthetic process"/>
    <property type="evidence" value="ECO:0007669"/>
    <property type="project" value="UniProtKB-ARBA"/>
</dbReference>
<evidence type="ECO:0000256" key="5">
    <source>
        <dbReference type="ARBA" id="ARBA00022692"/>
    </source>
</evidence>
<evidence type="ECO:0000256" key="2">
    <source>
        <dbReference type="ARBA" id="ARBA00022475"/>
    </source>
</evidence>
<dbReference type="STRING" id="1195236.CTER_4638"/>
<evidence type="ECO:0000256" key="6">
    <source>
        <dbReference type="ARBA" id="ARBA00022989"/>
    </source>
</evidence>
<feature type="transmembrane region" description="Helical" evidence="8">
    <location>
        <begin position="168"/>
        <end position="187"/>
    </location>
</feature>
<protein>
    <recommendedName>
        <fullName evidence="11">Glycosyltransferase RgtA/B/C/D-like domain-containing protein</fullName>
    </recommendedName>
</protein>
<keyword evidence="5 8" id="KW-0812">Transmembrane</keyword>
<dbReference type="PATRIC" id="fig|1195236.3.peg.4820"/>
<comment type="subcellular location">
    <subcellularLocation>
        <location evidence="1">Cell membrane</location>
        <topology evidence="1">Multi-pass membrane protein</topology>
    </subcellularLocation>
</comment>
<name>S0FMW4_RUMCE</name>
<sequence length="477" mass="53608">MEPRPASVLSKLIILITAIFVTYIIILNLWFSVYTNSILYALITIPVFAAVLFLSLKMNILPASFAIMVFIMAFLFKGTLAFFADTRPVSDFSLFYKYAVDLIQGKKALEQYLYFKTWAYQTGPVIYYAGIMKLFGTGLLPLKLVNCFFMAGSNMLVYLIARKVSNDFTARFISFLYLIYPAPYFLAAVLTNQHFAACMFLAGIYLLLLEHKNILVRGIAAAIFIAAGNAVRPLGPVIITAVVVWCIVEALNHKSVAKILLSAVLVAVYLTANLGLSAAVKSTGINAEGLNNNFPLWKFVAGLNQQSKGQFSYDDQNKIYVIEDFSKRNKVALKTIKERVSVEPHKLLEFFGTKVLVMWAEFDTLAWEFYEDDNGKLKAPARMEKAEQVAVRVEKMFYILVFLLLLTGLIKALASRDIPSGIKLLSIILLCYFGVHLLIEIQVRYRYFAVLIVFILAASGSEVLFTSFKKYKKSSML</sequence>
<feature type="transmembrane region" description="Helical" evidence="8">
    <location>
        <begin position="396"/>
        <end position="414"/>
    </location>
</feature>
<keyword evidence="4" id="KW-0808">Transferase</keyword>
<proteinExistence type="predicted"/>
<keyword evidence="3" id="KW-0328">Glycosyltransferase</keyword>
<dbReference type="AlphaFoldDB" id="S0FMW4"/>
<gene>
    <name evidence="9" type="ORF">CTER_4638</name>
</gene>
<dbReference type="Proteomes" id="UP000014155">
    <property type="component" value="Unassembled WGS sequence"/>
</dbReference>
<dbReference type="PANTHER" id="PTHR33908">
    <property type="entry name" value="MANNOSYLTRANSFERASE YKCB-RELATED"/>
    <property type="match status" value="1"/>
</dbReference>
<feature type="transmembrane region" description="Helical" evidence="8">
    <location>
        <begin position="63"/>
        <end position="84"/>
    </location>
</feature>
<dbReference type="RefSeq" id="WP_004630235.1">
    <property type="nucleotide sequence ID" value="NZ_AORV01000065.1"/>
</dbReference>
<evidence type="ECO:0008006" key="11">
    <source>
        <dbReference type="Google" id="ProtNLM"/>
    </source>
</evidence>
<dbReference type="EMBL" id="AORV01000065">
    <property type="protein sequence ID" value="EMS69823.1"/>
    <property type="molecule type" value="Genomic_DNA"/>
</dbReference>
<accession>S0FMW4</accession>
<dbReference type="InterPro" id="IPR050297">
    <property type="entry name" value="LipidA_mod_glycosyltrf_83"/>
</dbReference>
<reference evidence="9 10" key="1">
    <citation type="journal article" date="2013" name="Genome Announc.">
        <title>Draft Genome Sequence of the Cellulolytic, Mesophilic, Anaerobic Bacterium Clostridium termitidis Strain CT1112 (DSM 5398).</title>
        <authorList>
            <person name="Lal S."/>
            <person name="Ramachandran U."/>
            <person name="Zhang X."/>
            <person name="Munir R."/>
            <person name="Sparling R."/>
            <person name="Levin D.B."/>
        </authorList>
    </citation>
    <scope>NUCLEOTIDE SEQUENCE [LARGE SCALE GENOMIC DNA]</scope>
    <source>
        <strain evidence="9 10">CT1112</strain>
    </source>
</reference>
<evidence type="ECO:0000256" key="8">
    <source>
        <dbReference type="SAM" id="Phobius"/>
    </source>
</evidence>
<feature type="transmembrane region" description="Helical" evidence="8">
    <location>
        <begin position="37"/>
        <end position="56"/>
    </location>
</feature>
<comment type="caution">
    <text evidence="9">The sequence shown here is derived from an EMBL/GenBank/DDBJ whole genome shotgun (WGS) entry which is preliminary data.</text>
</comment>
<feature type="transmembrane region" description="Helical" evidence="8">
    <location>
        <begin position="12"/>
        <end position="31"/>
    </location>
</feature>
<organism evidence="9 10">
    <name type="scientific">Ruminiclostridium cellobioparum subsp. termitidis CT1112</name>
    <dbReference type="NCBI Taxonomy" id="1195236"/>
    <lineage>
        <taxon>Bacteria</taxon>
        <taxon>Bacillati</taxon>
        <taxon>Bacillota</taxon>
        <taxon>Clostridia</taxon>
        <taxon>Eubacteriales</taxon>
        <taxon>Oscillospiraceae</taxon>
        <taxon>Ruminiclostridium</taxon>
    </lineage>
</organism>
<dbReference type="PANTHER" id="PTHR33908:SF11">
    <property type="entry name" value="MEMBRANE PROTEIN"/>
    <property type="match status" value="1"/>
</dbReference>
<keyword evidence="2" id="KW-1003">Cell membrane</keyword>
<feature type="transmembrane region" description="Helical" evidence="8">
    <location>
        <begin position="193"/>
        <end position="209"/>
    </location>
</feature>
<dbReference type="GO" id="GO:0016763">
    <property type="term" value="F:pentosyltransferase activity"/>
    <property type="evidence" value="ECO:0007669"/>
    <property type="project" value="TreeGrafter"/>
</dbReference>
<keyword evidence="7 8" id="KW-0472">Membrane</keyword>
<feature type="transmembrane region" description="Helical" evidence="8">
    <location>
        <begin position="445"/>
        <end position="468"/>
    </location>
</feature>
<evidence type="ECO:0000313" key="9">
    <source>
        <dbReference type="EMBL" id="EMS69823.1"/>
    </source>
</evidence>
<keyword evidence="10" id="KW-1185">Reference proteome</keyword>
<evidence type="ECO:0000313" key="10">
    <source>
        <dbReference type="Proteomes" id="UP000014155"/>
    </source>
</evidence>
<evidence type="ECO:0000256" key="7">
    <source>
        <dbReference type="ARBA" id="ARBA00023136"/>
    </source>
</evidence>
<feature type="transmembrane region" description="Helical" evidence="8">
    <location>
        <begin position="259"/>
        <end position="280"/>
    </location>
</feature>
<dbReference type="eggNOG" id="COG1807">
    <property type="taxonomic scope" value="Bacteria"/>
</dbReference>
<keyword evidence="6 8" id="KW-1133">Transmembrane helix</keyword>